<protein>
    <submittedName>
        <fullName evidence="2">DUF4136 domain-containing protein</fullName>
    </submittedName>
</protein>
<organism evidence="2 3">
    <name type="scientific">Pontimicrobium aquaticum</name>
    <dbReference type="NCBI Taxonomy" id="2565367"/>
    <lineage>
        <taxon>Bacteria</taxon>
        <taxon>Pseudomonadati</taxon>
        <taxon>Bacteroidota</taxon>
        <taxon>Flavobacteriia</taxon>
        <taxon>Flavobacteriales</taxon>
        <taxon>Flavobacteriaceae</taxon>
        <taxon>Pontimicrobium</taxon>
    </lineage>
</organism>
<evidence type="ECO:0000259" key="1">
    <source>
        <dbReference type="Pfam" id="PF13590"/>
    </source>
</evidence>
<dbReference type="Pfam" id="PF13590">
    <property type="entry name" value="DUF4136"/>
    <property type="match status" value="1"/>
</dbReference>
<dbReference type="PROSITE" id="PS51257">
    <property type="entry name" value="PROKAR_LIPOPROTEIN"/>
    <property type="match status" value="1"/>
</dbReference>
<gene>
    <name evidence="2" type="ORF">E5167_04180</name>
</gene>
<evidence type="ECO:0000313" key="2">
    <source>
        <dbReference type="EMBL" id="TJY37152.1"/>
    </source>
</evidence>
<reference evidence="2 3" key="1">
    <citation type="submission" date="2019-04" db="EMBL/GenBank/DDBJ databases">
        <title>Lacinutrix sp. nov., isolated from marine water.</title>
        <authorList>
            <person name="Kim W."/>
        </authorList>
    </citation>
    <scope>NUCLEOTIDE SEQUENCE [LARGE SCALE GENOMIC DNA]</scope>
    <source>
        <strain evidence="2 3">CAU 1491</strain>
    </source>
</reference>
<dbReference type="EMBL" id="SUPL01000002">
    <property type="protein sequence ID" value="TJY37152.1"/>
    <property type="molecule type" value="Genomic_DNA"/>
</dbReference>
<accession>A0A4U0F348</accession>
<feature type="domain" description="DUF4136" evidence="1">
    <location>
        <begin position="21"/>
        <end position="171"/>
    </location>
</feature>
<keyword evidence="3" id="KW-1185">Reference proteome</keyword>
<comment type="caution">
    <text evidence="2">The sequence shown here is derived from an EMBL/GenBank/DDBJ whole genome shotgun (WGS) entry which is preliminary data.</text>
</comment>
<dbReference type="AlphaFoldDB" id="A0A4U0F348"/>
<dbReference type="Gene3D" id="3.30.160.670">
    <property type="match status" value="1"/>
</dbReference>
<evidence type="ECO:0000313" key="3">
    <source>
        <dbReference type="Proteomes" id="UP000307657"/>
    </source>
</evidence>
<dbReference type="RefSeq" id="WP_136841353.1">
    <property type="nucleotide sequence ID" value="NZ_SUPL01000002.1"/>
</dbReference>
<dbReference type="InterPro" id="IPR025411">
    <property type="entry name" value="DUF4136"/>
</dbReference>
<dbReference type="OrthoDB" id="1430233at2"/>
<sequence length="173" mass="19182">MKKILALLTLIVVTSCASIYVNYDYEKQTDFTKYKTYNYYSDIDTGLTEFDTKRLLDALDETLLLKGLTLSDNPDFFIDITSSEFQNNQRNSVGVGVGGSGRNVGGGISIGLPIGQPKLSRQIVFDFHDENGIGLFWQAVSESGYNPNASPEQKEARIKAIVEKVLKGFPPKQ</sequence>
<dbReference type="Proteomes" id="UP000307657">
    <property type="component" value="Unassembled WGS sequence"/>
</dbReference>
<name>A0A4U0F348_9FLAO</name>
<proteinExistence type="predicted"/>